<dbReference type="OrthoDB" id="9792935at2"/>
<dbReference type="Proteomes" id="UP000291301">
    <property type="component" value="Unassembled WGS sequence"/>
</dbReference>
<dbReference type="Gene3D" id="3.40.50.720">
    <property type="entry name" value="NAD(P)-binding Rossmann-like Domain"/>
    <property type="match status" value="1"/>
</dbReference>
<keyword evidence="5" id="KW-1185">Reference proteome</keyword>
<dbReference type="InterPro" id="IPR036291">
    <property type="entry name" value="NAD(P)-bd_dom_sf"/>
</dbReference>
<evidence type="ECO:0000313" key="5">
    <source>
        <dbReference type="Proteomes" id="UP000291301"/>
    </source>
</evidence>
<dbReference type="Gene3D" id="3.30.360.10">
    <property type="entry name" value="Dihydrodipicolinate Reductase, domain 2"/>
    <property type="match status" value="1"/>
</dbReference>
<sequence length="358" mass="38349">MGRPISIAVAGAGLVGKRHAEAIRAAGADIGLCAIVDPVPSGEALAEQYGVPWHRSLDALFSGEHPDGVILATPNQMHSEGAMACITAGIPALVEKPFAVDVGAAETVVAAAEKAGVALLTGHHRRHNPLIRRARAELEAGAIGRVISVHVNAWLYKPEEYFEAGWRREPGAGPVFLNLIHDIDVLHYLAGAIETVYAMVSSSVRKNPVEETSVIALRFADGVLGTINVSDTIVAPWSWETTARENPAYPPTNQVCYMIGGTHGSLELPGLRVWRNRGKRSWWEPLCAEQLTHDFGDPLVHQIRQFASVIRGEEMPLCSGRDGLEALRVVDAVKKSATTGQTTSLQRPLAANVSGTPN</sequence>
<dbReference type="PANTHER" id="PTHR43377">
    <property type="entry name" value="BILIVERDIN REDUCTASE A"/>
    <property type="match status" value="1"/>
</dbReference>
<dbReference type="InterPro" id="IPR004104">
    <property type="entry name" value="Gfo/Idh/MocA-like_OxRdtase_C"/>
</dbReference>
<feature type="region of interest" description="Disordered" evidence="1">
    <location>
        <begin position="338"/>
        <end position="358"/>
    </location>
</feature>
<dbReference type="RefSeq" id="WP_131565779.1">
    <property type="nucleotide sequence ID" value="NZ_JAINFK010000001.1"/>
</dbReference>
<feature type="domain" description="Gfo/Idh/MocA-like oxidoreductase N-terminal" evidence="2">
    <location>
        <begin position="5"/>
        <end position="123"/>
    </location>
</feature>
<gene>
    <name evidence="4" type="ORF">E0D97_04595</name>
</gene>
<feature type="domain" description="Gfo/Idh/MocA-like oxidoreductase C-terminal" evidence="3">
    <location>
        <begin position="137"/>
        <end position="342"/>
    </location>
</feature>
<protein>
    <submittedName>
        <fullName evidence="4">Gfo/Idh/MocA family oxidoreductase</fullName>
    </submittedName>
</protein>
<dbReference type="InterPro" id="IPR051450">
    <property type="entry name" value="Gfo/Idh/MocA_Oxidoreductases"/>
</dbReference>
<organism evidence="4 5">
    <name type="scientific">Oricola cellulosilytica</name>
    <dbReference type="NCBI Taxonomy" id="1429082"/>
    <lineage>
        <taxon>Bacteria</taxon>
        <taxon>Pseudomonadati</taxon>
        <taxon>Pseudomonadota</taxon>
        <taxon>Alphaproteobacteria</taxon>
        <taxon>Hyphomicrobiales</taxon>
        <taxon>Ahrensiaceae</taxon>
        <taxon>Oricola</taxon>
    </lineage>
</organism>
<dbReference type="Pfam" id="PF01408">
    <property type="entry name" value="GFO_IDH_MocA"/>
    <property type="match status" value="1"/>
</dbReference>
<accession>A0A4R0PJB6</accession>
<dbReference type="SUPFAM" id="SSF51735">
    <property type="entry name" value="NAD(P)-binding Rossmann-fold domains"/>
    <property type="match status" value="1"/>
</dbReference>
<evidence type="ECO:0000313" key="4">
    <source>
        <dbReference type="EMBL" id="TCD16694.1"/>
    </source>
</evidence>
<dbReference type="GO" id="GO:0000166">
    <property type="term" value="F:nucleotide binding"/>
    <property type="evidence" value="ECO:0007669"/>
    <property type="project" value="InterPro"/>
</dbReference>
<dbReference type="SUPFAM" id="SSF55347">
    <property type="entry name" value="Glyceraldehyde-3-phosphate dehydrogenase-like, C-terminal domain"/>
    <property type="match status" value="1"/>
</dbReference>
<reference evidence="4 5" key="1">
    <citation type="journal article" date="2015" name="Antonie Van Leeuwenhoek">
        <title>Oricola cellulosilytica gen. nov., sp. nov., a cellulose-degrading bacterium of the family Phyllobacteriaceae isolated from surface seashore water, and emended descriptions of Mesorhizobium loti and Phyllobacterium myrsinacearum.</title>
        <authorList>
            <person name="Hameed A."/>
            <person name="Shahina M."/>
            <person name="Lai W.A."/>
            <person name="Lin S.Y."/>
            <person name="Young L.S."/>
            <person name="Liu Y.C."/>
            <person name="Hsu Y.H."/>
            <person name="Young C.C."/>
        </authorList>
    </citation>
    <scope>NUCLEOTIDE SEQUENCE [LARGE SCALE GENOMIC DNA]</scope>
    <source>
        <strain evidence="4 5">KCTC 52183</strain>
    </source>
</reference>
<name>A0A4R0PJB6_9HYPH</name>
<proteinExistence type="predicted"/>
<dbReference type="EMBL" id="SJST01000001">
    <property type="protein sequence ID" value="TCD16694.1"/>
    <property type="molecule type" value="Genomic_DNA"/>
</dbReference>
<dbReference type="PANTHER" id="PTHR43377:SF8">
    <property type="entry name" value="BLR3664 PROTEIN"/>
    <property type="match status" value="1"/>
</dbReference>
<dbReference type="AlphaFoldDB" id="A0A4R0PJB6"/>
<evidence type="ECO:0000259" key="3">
    <source>
        <dbReference type="Pfam" id="PF02894"/>
    </source>
</evidence>
<dbReference type="Pfam" id="PF02894">
    <property type="entry name" value="GFO_IDH_MocA_C"/>
    <property type="match status" value="1"/>
</dbReference>
<evidence type="ECO:0000256" key="1">
    <source>
        <dbReference type="SAM" id="MobiDB-lite"/>
    </source>
</evidence>
<comment type="caution">
    <text evidence="4">The sequence shown here is derived from an EMBL/GenBank/DDBJ whole genome shotgun (WGS) entry which is preliminary data.</text>
</comment>
<evidence type="ECO:0000259" key="2">
    <source>
        <dbReference type="Pfam" id="PF01408"/>
    </source>
</evidence>
<dbReference type="InterPro" id="IPR000683">
    <property type="entry name" value="Gfo/Idh/MocA-like_OxRdtase_N"/>
</dbReference>